<gene>
    <name evidence="8" type="ORF">D4T97_014675</name>
</gene>
<evidence type="ECO:0000256" key="3">
    <source>
        <dbReference type="ARBA" id="ARBA00022692"/>
    </source>
</evidence>
<dbReference type="Pfam" id="PF07690">
    <property type="entry name" value="MFS_1"/>
    <property type="match status" value="1"/>
</dbReference>
<dbReference type="InterPro" id="IPR005829">
    <property type="entry name" value="Sugar_transporter_CS"/>
</dbReference>
<feature type="domain" description="Major facilitator superfamily (MFS) profile" evidence="7">
    <location>
        <begin position="24"/>
        <end position="407"/>
    </location>
</feature>
<feature type="transmembrane region" description="Helical" evidence="6">
    <location>
        <begin position="233"/>
        <end position="255"/>
    </location>
</feature>
<dbReference type="AlphaFoldDB" id="A0A429XX88"/>
<dbReference type="InterPro" id="IPR011701">
    <property type="entry name" value="MFS"/>
</dbReference>
<organism evidence="8 9">
    <name type="scientific">Siminovitchia acidinfaciens</name>
    <dbReference type="NCBI Taxonomy" id="2321395"/>
    <lineage>
        <taxon>Bacteria</taxon>
        <taxon>Bacillati</taxon>
        <taxon>Bacillota</taxon>
        <taxon>Bacilli</taxon>
        <taxon>Bacillales</taxon>
        <taxon>Bacillaceae</taxon>
        <taxon>Siminovitchia</taxon>
    </lineage>
</organism>
<feature type="transmembrane region" description="Helical" evidence="6">
    <location>
        <begin position="62"/>
        <end position="82"/>
    </location>
</feature>
<dbReference type="PANTHER" id="PTHR43129:SF1">
    <property type="entry name" value="FOSMIDOMYCIN RESISTANCE PROTEIN"/>
    <property type="match status" value="1"/>
</dbReference>
<comment type="subcellular location">
    <subcellularLocation>
        <location evidence="1">Cell membrane</location>
        <topology evidence="1">Multi-pass membrane protein</topology>
    </subcellularLocation>
</comment>
<feature type="transmembrane region" description="Helical" evidence="6">
    <location>
        <begin position="150"/>
        <end position="171"/>
    </location>
</feature>
<evidence type="ECO:0000256" key="5">
    <source>
        <dbReference type="ARBA" id="ARBA00023136"/>
    </source>
</evidence>
<evidence type="ECO:0000259" key="7">
    <source>
        <dbReference type="PROSITE" id="PS50850"/>
    </source>
</evidence>
<feature type="transmembrane region" description="Helical" evidence="6">
    <location>
        <begin position="21"/>
        <end position="42"/>
    </location>
</feature>
<dbReference type="PANTHER" id="PTHR43129">
    <property type="entry name" value="FOSMIDOMYCIN RESISTANCE PROTEIN"/>
    <property type="match status" value="1"/>
</dbReference>
<keyword evidence="4 6" id="KW-1133">Transmembrane helix</keyword>
<comment type="caution">
    <text evidence="8">The sequence shown here is derived from an EMBL/GenBank/DDBJ whole genome shotgun (WGS) entry which is preliminary data.</text>
</comment>
<evidence type="ECO:0000313" key="9">
    <source>
        <dbReference type="Proteomes" id="UP000287156"/>
    </source>
</evidence>
<name>A0A429XX88_9BACI</name>
<feature type="transmembrane region" description="Helical" evidence="6">
    <location>
        <begin position="353"/>
        <end position="373"/>
    </location>
</feature>
<dbReference type="InterPro" id="IPR036259">
    <property type="entry name" value="MFS_trans_sf"/>
</dbReference>
<dbReference type="SUPFAM" id="SSF103473">
    <property type="entry name" value="MFS general substrate transporter"/>
    <property type="match status" value="1"/>
</dbReference>
<accession>A0A429XX88</accession>
<feature type="transmembrane region" description="Helical" evidence="6">
    <location>
        <begin position="177"/>
        <end position="195"/>
    </location>
</feature>
<reference evidence="8" key="1">
    <citation type="submission" date="2018-12" db="EMBL/GenBank/DDBJ databases">
        <authorList>
            <person name="Sun L."/>
            <person name="Chen Z."/>
        </authorList>
    </citation>
    <scope>NUCLEOTIDE SEQUENCE [LARGE SCALE GENOMIC DNA]</scope>
    <source>
        <strain evidence="8">3-2-2</strain>
    </source>
</reference>
<feature type="transmembrane region" description="Helical" evidence="6">
    <location>
        <begin position="297"/>
        <end position="315"/>
    </location>
</feature>
<evidence type="ECO:0000256" key="1">
    <source>
        <dbReference type="ARBA" id="ARBA00004651"/>
    </source>
</evidence>
<feature type="transmembrane region" description="Helical" evidence="6">
    <location>
        <begin position="379"/>
        <end position="401"/>
    </location>
</feature>
<dbReference type="PROSITE" id="PS00216">
    <property type="entry name" value="SUGAR_TRANSPORT_1"/>
    <property type="match status" value="1"/>
</dbReference>
<dbReference type="PROSITE" id="PS50850">
    <property type="entry name" value="MFS"/>
    <property type="match status" value="1"/>
</dbReference>
<protein>
    <submittedName>
        <fullName evidence="8">MFS transporter</fullName>
    </submittedName>
</protein>
<dbReference type="InterPro" id="IPR020846">
    <property type="entry name" value="MFS_dom"/>
</dbReference>
<dbReference type="OrthoDB" id="9770492at2"/>
<keyword evidence="2" id="KW-0813">Transport</keyword>
<evidence type="ECO:0000313" key="8">
    <source>
        <dbReference type="EMBL" id="RST73117.1"/>
    </source>
</evidence>
<keyword evidence="3 6" id="KW-0812">Transmembrane</keyword>
<evidence type="ECO:0000256" key="4">
    <source>
        <dbReference type="ARBA" id="ARBA00022989"/>
    </source>
</evidence>
<dbReference type="Gene3D" id="1.20.1250.20">
    <property type="entry name" value="MFS general substrate transporter like domains"/>
    <property type="match status" value="2"/>
</dbReference>
<feature type="transmembrane region" description="Helical" evidence="6">
    <location>
        <begin position="267"/>
        <end position="285"/>
    </location>
</feature>
<dbReference type="RefSeq" id="WP_126051499.1">
    <property type="nucleotide sequence ID" value="NZ_QYTV02000006.1"/>
</dbReference>
<keyword evidence="5 6" id="KW-0472">Membrane</keyword>
<feature type="transmembrane region" description="Helical" evidence="6">
    <location>
        <begin position="89"/>
        <end position="107"/>
    </location>
</feature>
<dbReference type="Proteomes" id="UP000287156">
    <property type="component" value="Unassembled WGS sequence"/>
</dbReference>
<evidence type="ECO:0000256" key="2">
    <source>
        <dbReference type="ARBA" id="ARBA00022448"/>
    </source>
</evidence>
<dbReference type="GO" id="GO:0022857">
    <property type="term" value="F:transmembrane transporter activity"/>
    <property type="evidence" value="ECO:0007669"/>
    <property type="project" value="InterPro"/>
</dbReference>
<sequence length="414" mass="45136">MSTTTQMKKPTPASSKQIQTVYGILFAISGSHLINDSIQSVVPAMNPIFEQTLNLSFAQIGWIAFVLNMTASVMQPVFGYFSDKRPAPFLLPVGMFMSTLGLIGFALSPSFSMILMSVFFIGIGSAVFHPEGSRVAYMAAGTKRGLAQSIYQVGGNFGQSLAPVFTALIFVSLGQKGALLFTIVTMIGIILLLNVSRWYKRQIQEGSFSRKNRMKAQQATAPIHKKIKTAMGLLVFLVFARSFYVAGINNFYQFYLIEDYGLTVRHAQLYVFIFMFAGVLGTFFGGPLADRFGRRNMIFLSMAGAAPLTVILPFVPLPLIIPVFFIIGFIILSSFSVSVVYAQELLPQKVGMVSGLIVGLAFGMGAVGAVLLGTLADIFSIRFVMILCGLLPFVGILTWMLPSDEKVRELTSSS</sequence>
<dbReference type="GO" id="GO:0005886">
    <property type="term" value="C:plasma membrane"/>
    <property type="evidence" value="ECO:0007669"/>
    <property type="project" value="UniProtKB-SubCell"/>
</dbReference>
<dbReference type="EMBL" id="QYTV02000006">
    <property type="protein sequence ID" value="RST73117.1"/>
    <property type="molecule type" value="Genomic_DNA"/>
</dbReference>
<dbReference type="CDD" id="cd17478">
    <property type="entry name" value="MFS_FsR"/>
    <property type="match status" value="1"/>
</dbReference>
<proteinExistence type="predicted"/>
<evidence type="ECO:0000256" key="6">
    <source>
        <dbReference type="SAM" id="Phobius"/>
    </source>
</evidence>
<feature type="transmembrane region" description="Helical" evidence="6">
    <location>
        <begin position="321"/>
        <end position="341"/>
    </location>
</feature>
<keyword evidence="9" id="KW-1185">Reference proteome</keyword>
<feature type="transmembrane region" description="Helical" evidence="6">
    <location>
        <begin position="113"/>
        <end position="129"/>
    </location>
</feature>